<name>E3MTW6_CAERE</name>
<feature type="domain" description="F-box" evidence="2">
    <location>
        <begin position="8"/>
        <end position="47"/>
    </location>
</feature>
<dbReference type="Pfam" id="PF07735">
    <property type="entry name" value="FBA_2"/>
    <property type="match status" value="1"/>
</dbReference>
<proteinExistence type="predicted"/>
<feature type="signal peptide" evidence="1">
    <location>
        <begin position="1"/>
        <end position="20"/>
    </location>
</feature>
<keyword evidence="5" id="KW-1185">Reference proteome</keyword>
<feature type="chain" id="PRO_5003177656" description="F-box domain-containing protein" evidence="1">
    <location>
        <begin position="21"/>
        <end position="262"/>
    </location>
</feature>
<dbReference type="Pfam" id="PF00646">
    <property type="entry name" value="F-box"/>
    <property type="match status" value="1"/>
</dbReference>
<evidence type="ECO:0000259" key="2">
    <source>
        <dbReference type="Pfam" id="PF00646"/>
    </source>
</evidence>
<evidence type="ECO:0000313" key="5">
    <source>
        <dbReference type="Proteomes" id="UP000008281"/>
    </source>
</evidence>
<dbReference type="Proteomes" id="UP000008281">
    <property type="component" value="Unassembled WGS sequence"/>
</dbReference>
<reference evidence="4" key="1">
    <citation type="submission" date="2007-07" db="EMBL/GenBank/DDBJ databases">
        <title>PCAP assembly of the Caenorhabditis remanei genome.</title>
        <authorList>
            <consortium name="The Caenorhabditis remanei Sequencing Consortium"/>
            <person name="Wilson R.K."/>
        </authorList>
    </citation>
    <scope>NUCLEOTIDE SEQUENCE [LARGE SCALE GENOMIC DNA]</scope>
    <source>
        <strain evidence="4">PB4641</strain>
    </source>
</reference>
<organism evidence="5">
    <name type="scientific">Caenorhabditis remanei</name>
    <name type="common">Caenorhabditis vulgaris</name>
    <dbReference type="NCBI Taxonomy" id="31234"/>
    <lineage>
        <taxon>Eukaryota</taxon>
        <taxon>Metazoa</taxon>
        <taxon>Ecdysozoa</taxon>
        <taxon>Nematoda</taxon>
        <taxon>Chromadorea</taxon>
        <taxon>Rhabditida</taxon>
        <taxon>Rhabditina</taxon>
        <taxon>Rhabditomorpha</taxon>
        <taxon>Rhabditoidea</taxon>
        <taxon>Rhabditidae</taxon>
        <taxon>Peloderinae</taxon>
        <taxon>Caenorhabditis</taxon>
    </lineage>
</organism>
<dbReference type="PANTHER" id="PTHR21503:SF31">
    <property type="entry name" value="F-BOX DOMAIN-CONTAINING PROTEIN"/>
    <property type="match status" value="1"/>
</dbReference>
<evidence type="ECO:0000259" key="3">
    <source>
        <dbReference type="Pfam" id="PF07735"/>
    </source>
</evidence>
<feature type="domain" description="Sdz-33 F-box" evidence="3">
    <location>
        <begin position="97"/>
        <end position="156"/>
    </location>
</feature>
<dbReference type="OrthoDB" id="5911164at2759"/>
<accession>E3MTW6</accession>
<evidence type="ECO:0000256" key="1">
    <source>
        <dbReference type="SAM" id="SignalP"/>
    </source>
</evidence>
<dbReference type="InterPro" id="IPR001810">
    <property type="entry name" value="F-box_dom"/>
</dbReference>
<sequence>MSSEFRILFLPLVALHHVLKLMSPFELISLSSCSQNIHGVCKSIRSKIQCENSCKMFQVCFESSSKILLDVNYFPNVTWTIDFGKISTEISSEVPKKLSSLISTWVANYSHWVSLDQLLEADTSCICLSRSNFTTSDFKTLVDKWRAGWTPKWTSLMIEFKENLDIDMCVGGEPFHTVPRNIKPLMKLVVKKESPIQLYKFDMFRRTPEGLTHKTGYYIYRSDDVVATITVEKNRMGWIEIQPFDCDVEFRFHLHTRTLQLD</sequence>
<evidence type="ECO:0008006" key="6">
    <source>
        <dbReference type="Google" id="ProtNLM"/>
    </source>
</evidence>
<dbReference type="InParanoid" id="E3MTW6"/>
<keyword evidence="1" id="KW-0732">Signal</keyword>
<evidence type="ECO:0000313" key="4">
    <source>
        <dbReference type="EMBL" id="EFP08913.1"/>
    </source>
</evidence>
<dbReference type="InterPro" id="IPR012885">
    <property type="entry name" value="F-box_Sdz-33"/>
</dbReference>
<gene>
    <name evidence="4" type="ORF">CRE_18034</name>
</gene>
<dbReference type="EMBL" id="DS268477">
    <property type="protein sequence ID" value="EFP08913.1"/>
    <property type="molecule type" value="Genomic_DNA"/>
</dbReference>
<dbReference type="HOGENOM" id="CLU_1062605_0_0_1"/>
<protein>
    <recommendedName>
        <fullName evidence="6">F-box domain-containing protein</fullName>
    </recommendedName>
</protein>
<dbReference type="PANTHER" id="PTHR21503">
    <property type="entry name" value="F-BOX-CONTAINING HYPOTHETICAL PROTEIN C.ELEGANS"/>
    <property type="match status" value="1"/>
</dbReference>
<dbReference type="AlphaFoldDB" id="E3MTW6"/>